<evidence type="ECO:0000313" key="2">
    <source>
        <dbReference type="EMBL" id="MBP1045723.1"/>
    </source>
</evidence>
<reference evidence="2 3" key="1">
    <citation type="submission" date="2020-12" db="EMBL/GenBank/DDBJ databases">
        <title>Vagococcus allomyrinae sp. nov. and Enterococcus lavae sp. nov., isolated from the larvae of Allomyrina dichotoma.</title>
        <authorList>
            <person name="Lee S.D."/>
        </authorList>
    </citation>
    <scope>NUCLEOTIDE SEQUENCE [LARGE SCALE GENOMIC DNA]</scope>
    <source>
        <strain evidence="2 3">BWM-S5</strain>
    </source>
</reference>
<dbReference type="RefSeq" id="WP_209556510.1">
    <property type="nucleotide sequence ID" value="NZ_JAEDXU010000002.1"/>
</dbReference>
<evidence type="ECO:0000259" key="1">
    <source>
        <dbReference type="PROSITE" id="PS51186"/>
    </source>
</evidence>
<protein>
    <submittedName>
        <fullName evidence="2">GNAT family N-acetyltransferase</fullName>
    </submittedName>
</protein>
<accession>A0ABS4CGJ7</accession>
<dbReference type="Gene3D" id="3.40.630.30">
    <property type="match status" value="1"/>
</dbReference>
<evidence type="ECO:0000313" key="3">
    <source>
        <dbReference type="Proteomes" id="UP000673375"/>
    </source>
</evidence>
<dbReference type="PROSITE" id="PS51186">
    <property type="entry name" value="GNAT"/>
    <property type="match status" value="1"/>
</dbReference>
<dbReference type="EMBL" id="JAEDXU010000002">
    <property type="protein sequence ID" value="MBP1045723.1"/>
    <property type="molecule type" value="Genomic_DNA"/>
</dbReference>
<dbReference type="InterPro" id="IPR000182">
    <property type="entry name" value="GNAT_dom"/>
</dbReference>
<feature type="domain" description="N-acetyltransferase" evidence="1">
    <location>
        <begin position="11"/>
        <end position="173"/>
    </location>
</feature>
<organism evidence="2 3">
    <name type="scientific">Enterococcus larvae</name>
    <dbReference type="NCBI Taxonomy" id="2794352"/>
    <lineage>
        <taxon>Bacteria</taxon>
        <taxon>Bacillati</taxon>
        <taxon>Bacillota</taxon>
        <taxon>Bacilli</taxon>
        <taxon>Lactobacillales</taxon>
        <taxon>Enterococcaceae</taxon>
        <taxon>Enterococcus</taxon>
    </lineage>
</organism>
<keyword evidence="3" id="KW-1185">Reference proteome</keyword>
<name>A0ABS4CGJ7_9ENTE</name>
<comment type="caution">
    <text evidence="2">The sequence shown here is derived from an EMBL/GenBank/DDBJ whole genome shotgun (WGS) entry which is preliminary data.</text>
</comment>
<gene>
    <name evidence="2" type="ORF">I6N96_05485</name>
</gene>
<dbReference type="Proteomes" id="UP000673375">
    <property type="component" value="Unassembled WGS sequence"/>
</dbReference>
<dbReference type="Pfam" id="PF13302">
    <property type="entry name" value="Acetyltransf_3"/>
    <property type="match status" value="1"/>
</dbReference>
<dbReference type="InterPro" id="IPR016181">
    <property type="entry name" value="Acyl_CoA_acyltransferase"/>
</dbReference>
<dbReference type="PANTHER" id="PTHR43415:SF4">
    <property type="entry name" value="N-ACETYLTRANSFERASE DOMAIN-CONTAINING PROTEIN"/>
    <property type="match status" value="1"/>
</dbReference>
<proteinExistence type="predicted"/>
<dbReference type="SUPFAM" id="SSF55729">
    <property type="entry name" value="Acyl-CoA N-acyltransferases (Nat)"/>
    <property type="match status" value="1"/>
</dbReference>
<sequence length="187" mass="22219">MIHLKTDDKRIIIKAISKEDIYPLWHLSYQEKLEWMKWNGPYFNNPIYSWEEFKEKTLSEVNSEMTALIHYEGTMIGQVFAYWEDKPINNWLEFGVVIYDHDYWGKGIGSEAASLWIPYLFTLYPDIQRVGFTTWSGNIGMMHIGEKIGMVKEAQIRKVRFTQGKYFDSVKYGLLRSEYKQMKVSDE</sequence>
<dbReference type="PANTHER" id="PTHR43415">
    <property type="entry name" value="SPERMIDINE N(1)-ACETYLTRANSFERASE"/>
    <property type="match status" value="1"/>
</dbReference>